<dbReference type="InterPro" id="IPR008979">
    <property type="entry name" value="Galactose-bd-like_sf"/>
</dbReference>
<dbReference type="InterPro" id="IPR000421">
    <property type="entry name" value="FA58C"/>
</dbReference>
<evidence type="ECO:0000256" key="1">
    <source>
        <dbReference type="SAM" id="MobiDB-lite"/>
    </source>
</evidence>
<dbReference type="SUPFAM" id="SSF49785">
    <property type="entry name" value="Galactose-binding domain-like"/>
    <property type="match status" value="1"/>
</dbReference>
<dbReference type="Pfam" id="PF00754">
    <property type="entry name" value="F5_F8_type_C"/>
    <property type="match status" value="1"/>
</dbReference>
<dbReference type="Gene3D" id="2.60.120.260">
    <property type="entry name" value="Galactose-binding domain-like"/>
    <property type="match status" value="1"/>
</dbReference>
<name>A0ABR9K5U0_9ACTN</name>
<organism evidence="3 4">
    <name type="scientific">Nonomuraea africana</name>
    <dbReference type="NCBI Taxonomy" id="46171"/>
    <lineage>
        <taxon>Bacteria</taxon>
        <taxon>Bacillati</taxon>
        <taxon>Actinomycetota</taxon>
        <taxon>Actinomycetes</taxon>
        <taxon>Streptosporangiales</taxon>
        <taxon>Streptosporangiaceae</taxon>
        <taxon>Nonomuraea</taxon>
    </lineage>
</organism>
<gene>
    <name evidence="3" type="ORF">H4W81_000155</name>
</gene>
<protein>
    <recommendedName>
        <fullName evidence="2">F5/8 type C domain-containing protein</fullName>
    </recommendedName>
</protein>
<evidence type="ECO:0000313" key="4">
    <source>
        <dbReference type="Proteomes" id="UP000661607"/>
    </source>
</evidence>
<proteinExistence type="predicted"/>
<feature type="region of interest" description="Disordered" evidence="1">
    <location>
        <begin position="119"/>
        <end position="153"/>
    </location>
</feature>
<reference evidence="3 4" key="1">
    <citation type="submission" date="2020-10" db="EMBL/GenBank/DDBJ databases">
        <title>Sequencing the genomes of 1000 actinobacteria strains.</title>
        <authorList>
            <person name="Klenk H.-P."/>
        </authorList>
    </citation>
    <scope>NUCLEOTIDE SEQUENCE [LARGE SCALE GENOMIC DNA]</scope>
    <source>
        <strain evidence="3 4">DSM 43748</strain>
    </source>
</reference>
<feature type="domain" description="F5/8 type C" evidence="2">
    <location>
        <begin position="137"/>
        <end position="250"/>
    </location>
</feature>
<sequence>MLVLDIAFAGSFTTSTEYTPATGERGLLVRITGLEAIHPCRGLLLADPAHGVRLPVVPEERGVAVRAVFLPEAGTAEGELLLVREHGGEAAAEGIAVDGAEIVISGLRGTLRRVTVTAFDGPYRPEPNAPGRTGHSDGHSGGNALTDGDPASPWASAAGGVTFPGEFVVDYGNARQIATVTLHTAWAKGQGITDVSLETWDGSAWVPQVAHHLIDWRESSAKVETSTVTLPKPVTTQKLRLTVHKANLQWGNLALYEIATTAP</sequence>
<dbReference type="RefSeq" id="WP_192773018.1">
    <property type="nucleotide sequence ID" value="NZ_BAAASY010000015.1"/>
</dbReference>
<dbReference type="Proteomes" id="UP000661607">
    <property type="component" value="Unassembled WGS sequence"/>
</dbReference>
<evidence type="ECO:0000259" key="2">
    <source>
        <dbReference type="Pfam" id="PF00754"/>
    </source>
</evidence>
<keyword evidence="4" id="KW-1185">Reference proteome</keyword>
<evidence type="ECO:0000313" key="3">
    <source>
        <dbReference type="EMBL" id="MBE1557376.1"/>
    </source>
</evidence>
<comment type="caution">
    <text evidence="3">The sequence shown here is derived from an EMBL/GenBank/DDBJ whole genome shotgun (WGS) entry which is preliminary data.</text>
</comment>
<dbReference type="EMBL" id="JADBEF010000001">
    <property type="protein sequence ID" value="MBE1557376.1"/>
    <property type="molecule type" value="Genomic_DNA"/>
</dbReference>
<accession>A0ABR9K5U0</accession>